<keyword evidence="4" id="KW-0812">Transmembrane</keyword>
<dbReference type="Gene3D" id="1.10.238.10">
    <property type="entry name" value="EF-hand"/>
    <property type="match status" value="1"/>
</dbReference>
<dbReference type="Proteomes" id="UP001292079">
    <property type="component" value="Unassembled WGS sequence"/>
</dbReference>
<dbReference type="InterPro" id="IPR018247">
    <property type="entry name" value="EF_Hand_1_Ca_BS"/>
</dbReference>
<keyword evidence="7" id="KW-1185">Reference proteome</keyword>
<evidence type="ECO:0000313" key="7">
    <source>
        <dbReference type="Proteomes" id="UP001292079"/>
    </source>
</evidence>
<evidence type="ECO:0000256" key="2">
    <source>
        <dbReference type="SAM" id="Coils"/>
    </source>
</evidence>
<keyword evidence="4" id="KW-0472">Membrane</keyword>
<evidence type="ECO:0000256" key="3">
    <source>
        <dbReference type="SAM" id="MobiDB-lite"/>
    </source>
</evidence>
<dbReference type="AlphaFoldDB" id="A0AAE2D906"/>
<organism evidence="6 7">
    <name type="scientific">Schistosoma mekongi</name>
    <name type="common">Parasitic worm</name>
    <dbReference type="NCBI Taxonomy" id="38744"/>
    <lineage>
        <taxon>Eukaryota</taxon>
        <taxon>Metazoa</taxon>
        <taxon>Spiralia</taxon>
        <taxon>Lophotrochozoa</taxon>
        <taxon>Platyhelminthes</taxon>
        <taxon>Trematoda</taxon>
        <taxon>Digenea</taxon>
        <taxon>Strigeidida</taxon>
        <taxon>Schistosomatoidea</taxon>
        <taxon>Schistosomatidae</taxon>
        <taxon>Schistosoma</taxon>
    </lineage>
</organism>
<feature type="compositionally biased region" description="Low complexity" evidence="3">
    <location>
        <begin position="425"/>
        <end position="448"/>
    </location>
</feature>
<name>A0AAE2D906_SCHME</name>
<dbReference type="SUPFAM" id="SSF47473">
    <property type="entry name" value="EF-hand"/>
    <property type="match status" value="1"/>
</dbReference>
<evidence type="ECO:0000256" key="1">
    <source>
        <dbReference type="ARBA" id="ARBA00022837"/>
    </source>
</evidence>
<comment type="caution">
    <text evidence="6">The sequence shown here is derived from an EMBL/GenBank/DDBJ whole genome shotgun (WGS) entry which is preliminary data.</text>
</comment>
<dbReference type="PROSITE" id="PS50222">
    <property type="entry name" value="EF_HAND_2"/>
    <property type="match status" value="1"/>
</dbReference>
<dbReference type="GO" id="GO:0005509">
    <property type="term" value="F:calcium ion binding"/>
    <property type="evidence" value="ECO:0007669"/>
    <property type="project" value="InterPro"/>
</dbReference>
<sequence length="549" mass="61689">MPLTKTSALQFNYYILDSIFPNLLASTFVTDLFLLDFVLYFFSVGLLTEESTTCDDNLVSFDDDEVFRDSDWRISNKLFENGVDLNTDYSKLLRSDTITSEDFISSTHIARTTEESNISKKLHGNGAWSYRGLSDYTSDLPSQSQSAFLASQNIDSRYKNLEENKYQFLTNNAYCGVVNKQKFSHSRSSSFPLSQYNNPYCNHNDKRKERHLKWLASFALQSKREAEYMAQFDELFISQDIPNLPTTDRNLKVTHSEVTQLFTVQYTISSTDFDRIWLIADIDRDNFLDKHEFCLASHLAHLFGHRGLSLDDAVVACKPYISKIIRKLEISGNQGVQFDSEHLYTTGLLNSHSKYNSMNSPLLKQYSALDILNHENSTISEYPDCGISEIGSVISCYNSFGDLSNNPNQGCDSYSKSSSSAGTVGSASVSSSVSSSSPSTSCLSATSSPNNDSVDSMHLSSEKASTNNSHTDPIQLLSTITGRRKTFLSELSSRHRRHLLSSIIHEAKSVNHMLLRLNNEMQDELAELNDQQVNLSAQLQHLGIQPTLI</sequence>
<feature type="domain" description="EF-hand" evidence="5">
    <location>
        <begin position="268"/>
        <end position="303"/>
    </location>
</feature>
<dbReference type="Pfam" id="PF12763">
    <property type="entry name" value="EH"/>
    <property type="match status" value="1"/>
</dbReference>
<evidence type="ECO:0000313" key="6">
    <source>
        <dbReference type="EMBL" id="KAK4475796.1"/>
    </source>
</evidence>
<dbReference type="EMBL" id="JALJAT010000001">
    <property type="protein sequence ID" value="KAK4475796.1"/>
    <property type="molecule type" value="Genomic_DNA"/>
</dbReference>
<evidence type="ECO:0000259" key="5">
    <source>
        <dbReference type="PROSITE" id="PS50222"/>
    </source>
</evidence>
<keyword evidence="2" id="KW-0175">Coiled coil</keyword>
<feature type="compositionally biased region" description="Polar residues" evidence="3">
    <location>
        <begin position="449"/>
        <end position="476"/>
    </location>
</feature>
<dbReference type="PROSITE" id="PS00018">
    <property type="entry name" value="EF_HAND_1"/>
    <property type="match status" value="1"/>
</dbReference>
<gene>
    <name evidence="6" type="ORF">MN116_001052</name>
</gene>
<evidence type="ECO:0000256" key="4">
    <source>
        <dbReference type="SAM" id="Phobius"/>
    </source>
</evidence>
<accession>A0AAE2D906</accession>
<dbReference type="InterPro" id="IPR000261">
    <property type="entry name" value="EH_dom"/>
</dbReference>
<feature type="coiled-coil region" evidence="2">
    <location>
        <begin position="511"/>
        <end position="538"/>
    </location>
</feature>
<reference evidence="6" key="2">
    <citation type="journal article" date="2023" name="Infect Dis Poverty">
        <title>Chromosome-scale genome of the human blood fluke Schistosoma mekongi and its implications for public health.</title>
        <authorList>
            <person name="Zhou M."/>
            <person name="Xu L."/>
            <person name="Xu D."/>
            <person name="Chen W."/>
            <person name="Khan J."/>
            <person name="Hu Y."/>
            <person name="Huang H."/>
            <person name="Wei H."/>
            <person name="Zhang Y."/>
            <person name="Chusongsang P."/>
            <person name="Tanasarnprasert K."/>
            <person name="Hu X."/>
            <person name="Limpanont Y."/>
            <person name="Lv Z."/>
        </authorList>
    </citation>
    <scope>NUCLEOTIDE SEQUENCE</scope>
    <source>
        <strain evidence="6">LV_2022a</strain>
    </source>
</reference>
<dbReference type="InterPro" id="IPR002048">
    <property type="entry name" value="EF_hand_dom"/>
</dbReference>
<proteinExistence type="predicted"/>
<feature type="region of interest" description="Disordered" evidence="3">
    <location>
        <begin position="425"/>
        <end position="476"/>
    </location>
</feature>
<keyword evidence="1" id="KW-0106">Calcium</keyword>
<keyword evidence="4" id="KW-1133">Transmembrane helix</keyword>
<dbReference type="InterPro" id="IPR011992">
    <property type="entry name" value="EF-hand-dom_pair"/>
</dbReference>
<feature type="transmembrane region" description="Helical" evidence="4">
    <location>
        <begin position="20"/>
        <end position="42"/>
    </location>
</feature>
<reference evidence="6" key="1">
    <citation type="submission" date="2022-04" db="EMBL/GenBank/DDBJ databases">
        <authorList>
            <person name="Xu L."/>
            <person name="Lv Z."/>
        </authorList>
    </citation>
    <scope>NUCLEOTIDE SEQUENCE</scope>
    <source>
        <strain evidence="6">LV_2022a</strain>
    </source>
</reference>
<protein>
    <recommendedName>
        <fullName evidence="5">EF-hand domain-containing protein</fullName>
    </recommendedName>
</protein>